<dbReference type="SMART" id="SM00471">
    <property type="entry name" value="HDc"/>
    <property type="match status" value="1"/>
</dbReference>
<dbReference type="Gene3D" id="1.10.3210.10">
    <property type="entry name" value="Hypothetical protein af1432"/>
    <property type="match status" value="1"/>
</dbReference>
<evidence type="ECO:0000256" key="3">
    <source>
        <dbReference type="ARBA" id="ARBA00023004"/>
    </source>
</evidence>
<dbReference type="InterPro" id="IPR052020">
    <property type="entry name" value="Cyclic_di-GMP/3'3'-cGAMP_PDE"/>
</dbReference>
<evidence type="ECO:0000256" key="4">
    <source>
        <dbReference type="PROSITE-ProRule" id="PRU00169"/>
    </source>
</evidence>
<dbReference type="InterPro" id="IPR011006">
    <property type="entry name" value="CheY-like_superfamily"/>
</dbReference>
<dbReference type="SUPFAM" id="SSF52172">
    <property type="entry name" value="CheY-like"/>
    <property type="match status" value="1"/>
</dbReference>
<dbReference type="EMBL" id="JBHUIY010000023">
    <property type="protein sequence ID" value="MFD2234561.1"/>
    <property type="molecule type" value="Genomic_DNA"/>
</dbReference>
<keyword evidence="3" id="KW-0408">Iron</keyword>
<keyword evidence="8" id="KW-1185">Reference proteome</keyword>
<evidence type="ECO:0000313" key="8">
    <source>
        <dbReference type="Proteomes" id="UP001597296"/>
    </source>
</evidence>
<feature type="domain" description="HD-GYP" evidence="6">
    <location>
        <begin position="156"/>
        <end position="366"/>
    </location>
</feature>
<dbReference type="Proteomes" id="UP001597296">
    <property type="component" value="Unassembled WGS sequence"/>
</dbReference>
<dbReference type="InterPro" id="IPR035938">
    <property type="entry name" value="Hemerythrin-like_sf"/>
</dbReference>
<dbReference type="NCBIfam" id="NF033749">
    <property type="entry name" value="bact_hemeryth"/>
    <property type="match status" value="1"/>
</dbReference>
<dbReference type="InterPro" id="IPR012312">
    <property type="entry name" value="Hemerythrin-like"/>
</dbReference>
<dbReference type="CDD" id="cd12107">
    <property type="entry name" value="Hemerythrin"/>
    <property type="match status" value="1"/>
</dbReference>
<proteinExistence type="inferred from homology"/>
<dbReference type="PANTHER" id="PTHR45228">
    <property type="entry name" value="CYCLIC DI-GMP PHOSPHODIESTERASE TM_0186-RELATED"/>
    <property type="match status" value="1"/>
</dbReference>
<evidence type="ECO:0000256" key="2">
    <source>
        <dbReference type="ARBA" id="ARBA00022723"/>
    </source>
</evidence>
<reference evidence="8" key="1">
    <citation type="journal article" date="2019" name="Int. J. Syst. Evol. Microbiol.">
        <title>The Global Catalogue of Microorganisms (GCM) 10K type strain sequencing project: providing services to taxonomists for standard genome sequencing and annotation.</title>
        <authorList>
            <consortium name="The Broad Institute Genomics Platform"/>
            <consortium name="The Broad Institute Genome Sequencing Center for Infectious Disease"/>
            <person name="Wu L."/>
            <person name="Ma J."/>
        </authorList>
    </citation>
    <scope>NUCLEOTIDE SEQUENCE [LARGE SCALE GENOMIC DNA]</scope>
    <source>
        <strain evidence="8">KCTC 15012</strain>
    </source>
</reference>
<gene>
    <name evidence="7" type="ORF">ACFSNB_12155</name>
</gene>
<organism evidence="7 8">
    <name type="scientific">Phaeospirillum tilakii</name>
    <dbReference type="NCBI Taxonomy" id="741673"/>
    <lineage>
        <taxon>Bacteria</taxon>
        <taxon>Pseudomonadati</taxon>
        <taxon>Pseudomonadota</taxon>
        <taxon>Alphaproteobacteria</taxon>
        <taxon>Rhodospirillales</taxon>
        <taxon>Rhodospirillaceae</taxon>
        <taxon>Phaeospirillum</taxon>
    </lineage>
</organism>
<evidence type="ECO:0000256" key="1">
    <source>
        <dbReference type="ARBA" id="ARBA00010587"/>
    </source>
</evidence>
<dbReference type="PROSITE" id="PS50110">
    <property type="entry name" value="RESPONSE_REGULATORY"/>
    <property type="match status" value="1"/>
</dbReference>
<feature type="domain" description="Response regulatory" evidence="5">
    <location>
        <begin position="14"/>
        <end position="130"/>
    </location>
</feature>
<dbReference type="PANTHER" id="PTHR45228:SF8">
    <property type="entry name" value="TWO-COMPONENT RESPONSE REGULATOR-RELATED"/>
    <property type="match status" value="1"/>
</dbReference>
<dbReference type="InterPro" id="IPR037522">
    <property type="entry name" value="HD_GYP_dom"/>
</dbReference>
<name>A0ABW5CEA4_9PROT</name>
<dbReference type="Pfam" id="PF01814">
    <property type="entry name" value="Hemerythrin"/>
    <property type="match status" value="1"/>
</dbReference>
<comment type="caution">
    <text evidence="7">The sequence shown here is derived from an EMBL/GenBank/DDBJ whole genome shotgun (WGS) entry which is preliminary data.</text>
</comment>
<dbReference type="Gene3D" id="1.20.120.50">
    <property type="entry name" value="Hemerythrin-like"/>
    <property type="match status" value="1"/>
</dbReference>
<feature type="modified residue" description="4-aspartylphosphate" evidence="4">
    <location>
        <position position="66"/>
    </location>
</feature>
<dbReference type="SUPFAM" id="SSF47188">
    <property type="entry name" value="Hemerythrin-like"/>
    <property type="match status" value="1"/>
</dbReference>
<dbReference type="InterPro" id="IPR016131">
    <property type="entry name" value="Haemerythrin_Fe_BS"/>
</dbReference>
<dbReference type="NCBIfam" id="TIGR02481">
    <property type="entry name" value="hemeryth_dom"/>
    <property type="match status" value="1"/>
</dbReference>
<dbReference type="InterPro" id="IPR001789">
    <property type="entry name" value="Sig_transdc_resp-reg_receiver"/>
</dbReference>
<protein>
    <submittedName>
        <fullName evidence="7">Bacteriohemerythrin</fullName>
    </submittedName>
</protein>
<dbReference type="Gene3D" id="3.40.50.2300">
    <property type="match status" value="1"/>
</dbReference>
<sequence>MTRPDLPTPLSRPRVMFVDDDENILAGLRRTLQTLADAEWDLHFVSHGGDAIALLDHLRFDVVVTDIGMPEIDGEQLARHIARTAPTTALIVLSGRWGQTETFRRLGPDVACLTKPVGKDLLVWTIRQALARAAAAGPGPDGRTAAERTAAEALAARRSHKVALLMLADLAEYRDHATGGHVLRVARMTHEIARTLRRRGIEPERCDEPFLQHVAVASILHDVGKVSIPDSILLKPGPLDPDERRTMETHTSNGGTLLQKGQWLLGGSLYFELAAEIAEGHHEWWDGSGYPRRLAGKAIPLAARITAIADVHDALISRRPYKQGWAADEVLAYIRDHDGTQFDPDIVAAFFEVIANRAKAPLIEWTDEIAIGHPVIDHDHRILLELINQISNEENAGDRTIVEFVLDELVDYIRYHFHNEESLLAQAGYPDLDQHRETHRQMTAEVDDLYHRFLHSQEDIGEELRRFLQAWLVNHIIVEDHRFQDFILARTDQG</sequence>
<dbReference type="PROSITE" id="PS51832">
    <property type="entry name" value="HD_GYP"/>
    <property type="match status" value="1"/>
</dbReference>
<dbReference type="SMART" id="SM00448">
    <property type="entry name" value="REC"/>
    <property type="match status" value="1"/>
</dbReference>
<dbReference type="SUPFAM" id="SSF109604">
    <property type="entry name" value="HD-domain/PDEase-like"/>
    <property type="match status" value="1"/>
</dbReference>
<accession>A0ABW5CEA4</accession>
<dbReference type="PROSITE" id="PS00550">
    <property type="entry name" value="HEMERYTHRINS"/>
    <property type="match status" value="1"/>
</dbReference>
<dbReference type="CDD" id="cd00077">
    <property type="entry name" value="HDc"/>
    <property type="match status" value="1"/>
</dbReference>
<keyword evidence="4" id="KW-0597">Phosphoprotein</keyword>
<comment type="similarity">
    <text evidence="1">Belongs to the hemerythrin family.</text>
</comment>
<evidence type="ECO:0000259" key="6">
    <source>
        <dbReference type="PROSITE" id="PS51832"/>
    </source>
</evidence>
<dbReference type="InterPro" id="IPR012827">
    <property type="entry name" value="Hemerythrin_metal-bd"/>
</dbReference>
<keyword evidence="2" id="KW-0479">Metal-binding</keyword>
<dbReference type="Pfam" id="PF00072">
    <property type="entry name" value="Response_reg"/>
    <property type="match status" value="1"/>
</dbReference>
<evidence type="ECO:0000259" key="5">
    <source>
        <dbReference type="PROSITE" id="PS50110"/>
    </source>
</evidence>
<dbReference type="RefSeq" id="WP_377316899.1">
    <property type="nucleotide sequence ID" value="NZ_JBHUIY010000023.1"/>
</dbReference>
<dbReference type="InterPro" id="IPR003607">
    <property type="entry name" value="HD/PDEase_dom"/>
</dbReference>
<evidence type="ECO:0000313" key="7">
    <source>
        <dbReference type="EMBL" id="MFD2234561.1"/>
    </source>
</evidence>
<dbReference type="Pfam" id="PF13487">
    <property type="entry name" value="HD_5"/>
    <property type="match status" value="1"/>
</dbReference>